<feature type="region of interest" description="Disordered" evidence="5">
    <location>
        <begin position="184"/>
        <end position="242"/>
    </location>
</feature>
<dbReference type="AlphaFoldDB" id="A0A6A6AAE8"/>
<feature type="region of interest" description="Disordered" evidence="5">
    <location>
        <begin position="38"/>
        <end position="148"/>
    </location>
</feature>
<evidence type="ECO:0000256" key="4">
    <source>
        <dbReference type="PROSITE-ProRule" id="PRU00452"/>
    </source>
</evidence>
<accession>A0A6A6AAE8</accession>
<feature type="compositionally biased region" description="Polar residues" evidence="5">
    <location>
        <begin position="99"/>
        <end position="143"/>
    </location>
</feature>
<feature type="domain" description="SP-RING-type" evidence="6">
    <location>
        <begin position="855"/>
        <end position="945"/>
    </location>
</feature>
<dbReference type="GO" id="GO:0016925">
    <property type="term" value="P:protein sumoylation"/>
    <property type="evidence" value="ECO:0007669"/>
    <property type="project" value="TreeGrafter"/>
</dbReference>
<evidence type="ECO:0000313" key="7">
    <source>
        <dbReference type="EMBL" id="KAF2128064.1"/>
    </source>
</evidence>
<protein>
    <recommendedName>
        <fullName evidence="6">SP-RING-type domain-containing protein</fullName>
    </recommendedName>
</protein>
<dbReference type="EMBL" id="ML977509">
    <property type="protein sequence ID" value="KAF2128064.1"/>
    <property type="molecule type" value="Genomic_DNA"/>
</dbReference>
<gene>
    <name evidence="7" type="ORF">P153DRAFT_319313</name>
</gene>
<dbReference type="Pfam" id="PF02891">
    <property type="entry name" value="zf-MIZ"/>
    <property type="match status" value="1"/>
</dbReference>
<dbReference type="InterPro" id="IPR013083">
    <property type="entry name" value="Znf_RING/FYVE/PHD"/>
</dbReference>
<organism evidence="7 8">
    <name type="scientific">Dothidotthia symphoricarpi CBS 119687</name>
    <dbReference type="NCBI Taxonomy" id="1392245"/>
    <lineage>
        <taxon>Eukaryota</taxon>
        <taxon>Fungi</taxon>
        <taxon>Dikarya</taxon>
        <taxon>Ascomycota</taxon>
        <taxon>Pezizomycotina</taxon>
        <taxon>Dothideomycetes</taxon>
        <taxon>Pleosporomycetidae</taxon>
        <taxon>Pleosporales</taxon>
        <taxon>Dothidotthiaceae</taxon>
        <taxon>Dothidotthia</taxon>
    </lineage>
</organism>
<dbReference type="PANTHER" id="PTHR10782:SF4">
    <property type="entry name" value="TONALLI, ISOFORM E"/>
    <property type="match status" value="1"/>
</dbReference>
<dbReference type="GO" id="GO:0008270">
    <property type="term" value="F:zinc ion binding"/>
    <property type="evidence" value="ECO:0007669"/>
    <property type="project" value="UniProtKB-KW"/>
</dbReference>
<dbReference type="PANTHER" id="PTHR10782">
    <property type="entry name" value="ZINC FINGER MIZ DOMAIN-CONTAINING PROTEIN"/>
    <property type="match status" value="1"/>
</dbReference>
<feature type="region of interest" description="Disordered" evidence="5">
    <location>
        <begin position="963"/>
        <end position="1004"/>
    </location>
</feature>
<evidence type="ECO:0000259" key="6">
    <source>
        <dbReference type="PROSITE" id="PS51044"/>
    </source>
</evidence>
<evidence type="ECO:0000313" key="8">
    <source>
        <dbReference type="Proteomes" id="UP000799771"/>
    </source>
</evidence>
<reference evidence="7" key="1">
    <citation type="journal article" date="2020" name="Stud. Mycol.">
        <title>101 Dothideomycetes genomes: a test case for predicting lifestyles and emergence of pathogens.</title>
        <authorList>
            <person name="Haridas S."/>
            <person name="Albert R."/>
            <person name="Binder M."/>
            <person name="Bloem J."/>
            <person name="Labutti K."/>
            <person name="Salamov A."/>
            <person name="Andreopoulos B."/>
            <person name="Baker S."/>
            <person name="Barry K."/>
            <person name="Bills G."/>
            <person name="Bluhm B."/>
            <person name="Cannon C."/>
            <person name="Castanera R."/>
            <person name="Culley D."/>
            <person name="Daum C."/>
            <person name="Ezra D."/>
            <person name="Gonzalez J."/>
            <person name="Henrissat B."/>
            <person name="Kuo A."/>
            <person name="Liang C."/>
            <person name="Lipzen A."/>
            <person name="Lutzoni F."/>
            <person name="Magnuson J."/>
            <person name="Mondo S."/>
            <person name="Nolan M."/>
            <person name="Ohm R."/>
            <person name="Pangilinan J."/>
            <person name="Park H.-J."/>
            <person name="Ramirez L."/>
            <person name="Alfaro M."/>
            <person name="Sun H."/>
            <person name="Tritt A."/>
            <person name="Yoshinaga Y."/>
            <person name="Zwiers L.-H."/>
            <person name="Turgeon B."/>
            <person name="Goodwin S."/>
            <person name="Spatafora J."/>
            <person name="Crous P."/>
            <person name="Grigoriev I."/>
        </authorList>
    </citation>
    <scope>NUCLEOTIDE SEQUENCE</scope>
    <source>
        <strain evidence="7">CBS 119687</strain>
    </source>
</reference>
<feature type="compositionally biased region" description="Basic and acidic residues" evidence="5">
    <location>
        <begin position="194"/>
        <end position="205"/>
    </location>
</feature>
<dbReference type="PROSITE" id="PS51044">
    <property type="entry name" value="ZF_SP_RING"/>
    <property type="match status" value="1"/>
</dbReference>
<proteinExistence type="predicted"/>
<evidence type="ECO:0000256" key="2">
    <source>
        <dbReference type="ARBA" id="ARBA00022771"/>
    </source>
</evidence>
<dbReference type="Gene3D" id="3.30.40.10">
    <property type="entry name" value="Zinc/RING finger domain, C3HC4 (zinc finger)"/>
    <property type="match status" value="1"/>
</dbReference>
<evidence type="ECO:0000256" key="3">
    <source>
        <dbReference type="ARBA" id="ARBA00022833"/>
    </source>
</evidence>
<feature type="region of interest" description="Disordered" evidence="5">
    <location>
        <begin position="537"/>
        <end position="579"/>
    </location>
</feature>
<name>A0A6A6AAE8_9PLEO</name>
<dbReference type="RefSeq" id="XP_033522453.1">
    <property type="nucleotide sequence ID" value="XM_033665082.1"/>
</dbReference>
<feature type="compositionally biased region" description="Polar residues" evidence="5">
    <location>
        <begin position="38"/>
        <end position="47"/>
    </location>
</feature>
<keyword evidence="2 4" id="KW-0863">Zinc-finger</keyword>
<keyword evidence="3" id="KW-0862">Zinc</keyword>
<dbReference type="GO" id="GO:0000785">
    <property type="term" value="C:chromatin"/>
    <property type="evidence" value="ECO:0007669"/>
    <property type="project" value="TreeGrafter"/>
</dbReference>
<feature type="compositionally biased region" description="Low complexity" evidence="5">
    <location>
        <begin position="555"/>
        <end position="567"/>
    </location>
</feature>
<feature type="compositionally biased region" description="Low complexity" evidence="5">
    <location>
        <begin position="231"/>
        <end position="242"/>
    </location>
</feature>
<evidence type="ECO:0000256" key="1">
    <source>
        <dbReference type="ARBA" id="ARBA00022723"/>
    </source>
</evidence>
<dbReference type="InterPro" id="IPR004181">
    <property type="entry name" value="Znf_MIZ"/>
</dbReference>
<keyword evidence="1" id="KW-0479">Metal-binding</keyword>
<keyword evidence="8" id="KW-1185">Reference proteome</keyword>
<dbReference type="GO" id="GO:0061665">
    <property type="term" value="F:SUMO ligase activity"/>
    <property type="evidence" value="ECO:0007669"/>
    <property type="project" value="TreeGrafter"/>
</dbReference>
<evidence type="ECO:0000256" key="5">
    <source>
        <dbReference type="SAM" id="MobiDB-lite"/>
    </source>
</evidence>
<feature type="region of interest" description="Disordered" evidence="5">
    <location>
        <begin position="258"/>
        <end position="279"/>
    </location>
</feature>
<dbReference type="GeneID" id="54405514"/>
<sequence>MKAGGHALPNDLHAAEAATASTLHYALGNLGHKQKSWMTPSLPANTMSAPSPPTLTAAPPLPVVRKRGRPPKPRPLVPSNHRRTTERATSLEPQAERQPASSPTSPHLANIVTRQDNPTPSSITVFPSPTPSEESTNHASTPATYGDGNAVSSRVDYFDMGSARANNAQEMSVETRVIDSVGRLKRAAAGHGQPAEKRKRVDGVTRRPSGPYTQHGGPSGQFHSRGPFLGNQPNSQIPSPQPVQDAYVLRSQIPETTPRAQDQFSPLHPPSRAVSEAQQSSASGSNWYTVHQCLTVFDKFRASFTAMPKYPRDLKRMEVLRDATCKQDWAYLTMHQYYCLFTYMPTALPEILRCQPNLPLALQSMRNVLDVNDHLSPAVLHFFSNYPFPMDQISTVWPHMFERQAQSFMRFVGYSANYDQLRITCERRKCPPNTRELVELGIVSTTFQRLLFTAFLRRLWQAVPPQQQMQKQFEDQAVDRFVQDQAQYLQREALLMRNLSLGNEPPPRDQGTELRRWDKQFKQLAGTFGLALEAQGSSLTNPQERRHSHLQAYPQQQLQQQHQQHQQRVSVNNAPHAPHSGEMRTHISSVNPHTGQVLIQQIRGQGYPHQPPSRAQTHQRQRRTPLPLLAHPGQILPQQRQPYPARFSLHQAYLRSPILQAQNLESPLYHYVHAFAIRPARLSDAGRAIERWTFHLAQSELQCIPRSVASTLGAPETRAVEEVANAKTIRLRCVKWPSENNPDMHSWTTTDTCWIPHSYFTFNETHLEQRKKVHHGKDLPIDITRLLREGENVLETTVTAMSNDTSYLQYLVAIEVLGVMTHESIKQHSLDNVIPAEDTKKDIRKRLSGASIDNDDDDFTIVESNLTINLFDPFSASRFCDIPVRSKACSHIDCFDLETFLQTRRRKGDASVSDQWRCPICNADARPPELVVDGFLVEVRKELEKQGLATTRAIIVDQDGTWKPKKEVRDPNGVQDRETPEASGTPTAGKPAVPTSMEIIDLSD</sequence>
<feature type="compositionally biased region" description="Basic and acidic residues" evidence="5">
    <location>
        <begin position="963"/>
        <end position="980"/>
    </location>
</feature>
<dbReference type="OrthoDB" id="27975at2759"/>
<dbReference type="Proteomes" id="UP000799771">
    <property type="component" value="Unassembled WGS sequence"/>
</dbReference>